<reference evidence="1 2" key="1">
    <citation type="journal article" date="2023" name="Nucleic Acids Res.">
        <title>The hologenome of Daphnia magna reveals possible DNA methylation and microbiome-mediated evolution of the host genome.</title>
        <authorList>
            <person name="Chaturvedi A."/>
            <person name="Li X."/>
            <person name="Dhandapani V."/>
            <person name="Marshall H."/>
            <person name="Kissane S."/>
            <person name="Cuenca-Cambronero M."/>
            <person name="Asole G."/>
            <person name="Calvet F."/>
            <person name="Ruiz-Romero M."/>
            <person name="Marangio P."/>
            <person name="Guigo R."/>
            <person name="Rago D."/>
            <person name="Mirbahai L."/>
            <person name="Eastwood N."/>
            <person name="Colbourne J.K."/>
            <person name="Zhou J."/>
            <person name="Mallon E."/>
            <person name="Orsini L."/>
        </authorList>
    </citation>
    <scope>NUCLEOTIDE SEQUENCE [LARGE SCALE GENOMIC DNA]</scope>
    <source>
        <strain evidence="1">LRV0_1</strain>
    </source>
</reference>
<dbReference type="Proteomes" id="UP001234178">
    <property type="component" value="Unassembled WGS sequence"/>
</dbReference>
<sequence>MKTKKNVPTSVAADDTSSFASVSSNLGVAANNISAEAGPSSLQALGDSQIAINITDSYQNQHSYDSSFYEQQQYDYQGLSHSSFEEKIGRPLIQAFHSILEEILQSAISSLTGP</sequence>
<dbReference type="EMBL" id="JAOYFB010000003">
    <property type="protein sequence ID" value="KAK4009703.1"/>
    <property type="molecule type" value="Genomic_DNA"/>
</dbReference>
<name>A0ABQ9Z9W9_9CRUS</name>
<evidence type="ECO:0000313" key="1">
    <source>
        <dbReference type="EMBL" id="KAK4009703.1"/>
    </source>
</evidence>
<proteinExistence type="predicted"/>
<accession>A0ABQ9Z9W9</accession>
<evidence type="ECO:0000313" key="2">
    <source>
        <dbReference type="Proteomes" id="UP001234178"/>
    </source>
</evidence>
<organism evidence="1 2">
    <name type="scientific">Daphnia magna</name>
    <dbReference type="NCBI Taxonomy" id="35525"/>
    <lineage>
        <taxon>Eukaryota</taxon>
        <taxon>Metazoa</taxon>
        <taxon>Ecdysozoa</taxon>
        <taxon>Arthropoda</taxon>
        <taxon>Crustacea</taxon>
        <taxon>Branchiopoda</taxon>
        <taxon>Diplostraca</taxon>
        <taxon>Cladocera</taxon>
        <taxon>Anomopoda</taxon>
        <taxon>Daphniidae</taxon>
        <taxon>Daphnia</taxon>
    </lineage>
</organism>
<keyword evidence="2" id="KW-1185">Reference proteome</keyword>
<comment type="caution">
    <text evidence="1">The sequence shown here is derived from an EMBL/GenBank/DDBJ whole genome shotgun (WGS) entry which is preliminary data.</text>
</comment>
<protein>
    <submittedName>
        <fullName evidence="1">Uncharacterized protein</fullName>
    </submittedName>
</protein>
<gene>
    <name evidence="1" type="ORF">OUZ56_018849</name>
</gene>